<keyword evidence="1" id="KW-0472">Membrane</keyword>
<protein>
    <recommendedName>
        <fullName evidence="2">Zinc-ribbon domain-containing protein</fullName>
    </recommendedName>
</protein>
<dbReference type="RefSeq" id="WP_145976008.1">
    <property type="nucleotide sequence ID" value="NZ_LT607756.1"/>
</dbReference>
<evidence type="ECO:0000256" key="1">
    <source>
        <dbReference type="SAM" id="Phobius"/>
    </source>
</evidence>
<dbReference type="AlphaFoldDB" id="A0A1D3L1K8"/>
<dbReference type="GeneID" id="30411731"/>
<evidence type="ECO:0000259" key="2">
    <source>
        <dbReference type="Pfam" id="PF13240"/>
    </source>
</evidence>
<dbReference type="KEGG" id="mcub:MCBB_0882"/>
<evidence type="ECO:0000313" key="4">
    <source>
        <dbReference type="Proteomes" id="UP000094707"/>
    </source>
</evidence>
<dbReference type="Gene3D" id="4.10.1060.50">
    <property type="match status" value="1"/>
</dbReference>
<sequence>MIFCPKCGYKNDEDAAFCENCGENLRSKSENGSTVSGMKTSTKLLIGLCIVLIAGLGVTSGFLLQMNGAKANPTSSVNQSAAQVTYKASWHEVTSFTGAADDMRSFNTQGKQFKVVMSATPLLNYNVNSMSMDISDSNNNLLTSGSLEWEPTEALSEKQKTIEVTGQPGTYYLNIYSNELENWTVKVYDYY</sequence>
<reference evidence="3 4" key="1">
    <citation type="submission" date="2016-08" db="EMBL/GenBank/DDBJ databases">
        <authorList>
            <person name="Seilhamer J.J."/>
        </authorList>
    </citation>
    <scope>NUCLEOTIDE SEQUENCE [LARGE SCALE GENOMIC DNA]</scope>
    <source>
        <strain evidence="3">Buetzberg</strain>
    </source>
</reference>
<keyword evidence="1" id="KW-0812">Transmembrane</keyword>
<dbReference type="Proteomes" id="UP000094707">
    <property type="component" value="Chromosome I"/>
</dbReference>
<dbReference type="InterPro" id="IPR038587">
    <property type="entry name" value="Ribosomal_eL40_sf"/>
</dbReference>
<proteinExistence type="predicted"/>
<dbReference type="OrthoDB" id="71372at2157"/>
<gene>
    <name evidence="3" type="ORF">MCBB_0882</name>
</gene>
<accession>A0A1D3L1K8</accession>
<keyword evidence="1" id="KW-1133">Transmembrane helix</keyword>
<dbReference type="STRING" id="118062.MCBB_0882"/>
<dbReference type="InterPro" id="IPR026870">
    <property type="entry name" value="Zinc_ribbon_dom"/>
</dbReference>
<evidence type="ECO:0000313" key="3">
    <source>
        <dbReference type="EMBL" id="SCG85446.1"/>
    </source>
</evidence>
<organism evidence="3 4">
    <name type="scientific">Methanobacterium congolense</name>
    <dbReference type="NCBI Taxonomy" id="118062"/>
    <lineage>
        <taxon>Archaea</taxon>
        <taxon>Methanobacteriati</taxon>
        <taxon>Methanobacteriota</taxon>
        <taxon>Methanomada group</taxon>
        <taxon>Methanobacteria</taxon>
        <taxon>Methanobacteriales</taxon>
        <taxon>Methanobacteriaceae</taxon>
        <taxon>Methanobacterium</taxon>
    </lineage>
</organism>
<name>A0A1D3L1K8_9EURY</name>
<feature type="domain" description="Zinc-ribbon" evidence="2">
    <location>
        <begin position="3"/>
        <end position="23"/>
    </location>
</feature>
<dbReference type="Pfam" id="PF13240">
    <property type="entry name" value="Zn_Ribbon_1"/>
    <property type="match status" value="1"/>
</dbReference>
<keyword evidence="4" id="KW-1185">Reference proteome</keyword>
<dbReference type="EMBL" id="LT607756">
    <property type="protein sequence ID" value="SCG85446.1"/>
    <property type="molecule type" value="Genomic_DNA"/>
</dbReference>
<feature type="transmembrane region" description="Helical" evidence="1">
    <location>
        <begin position="44"/>
        <end position="64"/>
    </location>
</feature>